<keyword evidence="3" id="KW-1185">Reference proteome</keyword>
<dbReference type="InterPro" id="IPR036515">
    <property type="entry name" value="Transposase_17_sf"/>
</dbReference>
<dbReference type="GO" id="GO:0006313">
    <property type="term" value="P:DNA transposition"/>
    <property type="evidence" value="ECO:0007669"/>
    <property type="project" value="InterPro"/>
</dbReference>
<dbReference type="InterPro" id="IPR052715">
    <property type="entry name" value="RAYT_transposase"/>
</dbReference>
<reference evidence="2" key="1">
    <citation type="journal article" date="2014" name="Int. J. Syst. Evol. Microbiol.">
        <title>Complete genome sequence of Corynebacterium casei LMG S-19264T (=DSM 44701T), isolated from a smear-ripened cheese.</title>
        <authorList>
            <consortium name="US DOE Joint Genome Institute (JGI-PGF)"/>
            <person name="Walter F."/>
            <person name="Albersmeier A."/>
            <person name="Kalinowski J."/>
            <person name="Ruckert C."/>
        </authorList>
    </citation>
    <scope>NUCLEOTIDE SEQUENCE</scope>
    <source>
        <strain evidence="2">NBRC 108769</strain>
    </source>
</reference>
<dbReference type="GO" id="GO:0043565">
    <property type="term" value="F:sequence-specific DNA binding"/>
    <property type="evidence" value="ECO:0007669"/>
    <property type="project" value="TreeGrafter"/>
</dbReference>
<dbReference type="AlphaFoldDB" id="A0AA37WGY7"/>
<protein>
    <recommendedName>
        <fullName evidence="1">Transposase IS200-like domain-containing protein</fullName>
    </recommendedName>
</protein>
<proteinExistence type="predicted"/>
<dbReference type="SUPFAM" id="SSF143422">
    <property type="entry name" value="Transposase IS200-like"/>
    <property type="match status" value="1"/>
</dbReference>
<name>A0AA37WGY7_9BACT</name>
<evidence type="ECO:0000259" key="1">
    <source>
        <dbReference type="SMART" id="SM01321"/>
    </source>
</evidence>
<evidence type="ECO:0000313" key="2">
    <source>
        <dbReference type="EMBL" id="GLR18719.1"/>
    </source>
</evidence>
<dbReference type="EMBL" id="BSOH01000023">
    <property type="protein sequence ID" value="GLR18719.1"/>
    <property type="molecule type" value="Genomic_DNA"/>
</dbReference>
<accession>A0AA37WGY7</accession>
<gene>
    <name evidence="2" type="ORF">GCM10007940_33350</name>
</gene>
<dbReference type="Gene3D" id="3.30.70.1290">
    <property type="entry name" value="Transposase IS200-like"/>
    <property type="match status" value="1"/>
</dbReference>
<dbReference type="SMART" id="SM01321">
    <property type="entry name" value="Y1_Tnp"/>
    <property type="match status" value="1"/>
</dbReference>
<dbReference type="GO" id="GO:0004803">
    <property type="term" value="F:transposase activity"/>
    <property type="evidence" value="ECO:0007669"/>
    <property type="project" value="InterPro"/>
</dbReference>
<dbReference type="InterPro" id="IPR002686">
    <property type="entry name" value="Transposase_17"/>
</dbReference>
<comment type="caution">
    <text evidence="2">The sequence shown here is derived from an EMBL/GenBank/DDBJ whole genome shotgun (WGS) entry which is preliminary data.</text>
</comment>
<evidence type="ECO:0000313" key="3">
    <source>
        <dbReference type="Proteomes" id="UP001156666"/>
    </source>
</evidence>
<sequence>MKDSKIVNKRNTTPVHPIGATFFITCSLKGAIEENELLKIKEEYNNRISTIGHADTEELSNDRKYIASRKYLLDIDEKLNANTGPTFLASPEIARVLLARIESYHMRYYKLLALSILPNHFHMLIDTSVQIKEIYDPNTVPKNYVQLDKIISLIKEGSARYINHYCKIDERQVWEDENFDTYIRDEKMLSSIINHIKTNPVKAGLVRSYEEHPFTFVNDL</sequence>
<organism evidence="2 3">
    <name type="scientific">Portibacter lacus</name>
    <dbReference type="NCBI Taxonomy" id="1099794"/>
    <lineage>
        <taxon>Bacteria</taxon>
        <taxon>Pseudomonadati</taxon>
        <taxon>Bacteroidota</taxon>
        <taxon>Saprospiria</taxon>
        <taxon>Saprospirales</taxon>
        <taxon>Haliscomenobacteraceae</taxon>
        <taxon>Portibacter</taxon>
    </lineage>
</organism>
<dbReference type="PANTHER" id="PTHR36966:SF1">
    <property type="entry name" value="REP-ASSOCIATED TYROSINE TRANSPOSASE"/>
    <property type="match status" value="1"/>
</dbReference>
<feature type="domain" description="Transposase IS200-like" evidence="1">
    <location>
        <begin position="17"/>
        <end position="199"/>
    </location>
</feature>
<dbReference type="Proteomes" id="UP001156666">
    <property type="component" value="Unassembled WGS sequence"/>
</dbReference>
<dbReference type="RefSeq" id="WP_235292666.1">
    <property type="nucleotide sequence ID" value="NZ_BSOH01000023.1"/>
</dbReference>
<dbReference type="PANTHER" id="PTHR36966">
    <property type="entry name" value="REP-ASSOCIATED TYROSINE TRANSPOSASE"/>
    <property type="match status" value="1"/>
</dbReference>
<reference evidence="2" key="2">
    <citation type="submission" date="2023-01" db="EMBL/GenBank/DDBJ databases">
        <title>Draft genome sequence of Portibacter lacus strain NBRC 108769.</title>
        <authorList>
            <person name="Sun Q."/>
            <person name="Mori K."/>
        </authorList>
    </citation>
    <scope>NUCLEOTIDE SEQUENCE</scope>
    <source>
        <strain evidence="2">NBRC 108769</strain>
    </source>
</reference>